<dbReference type="RefSeq" id="WP_184677661.1">
    <property type="nucleotide sequence ID" value="NZ_JACHGY010000001.1"/>
</dbReference>
<feature type="transmembrane region" description="Helical" evidence="1">
    <location>
        <begin position="190"/>
        <end position="206"/>
    </location>
</feature>
<keyword evidence="1" id="KW-0472">Membrane</keyword>
<dbReference type="EMBL" id="JACHGY010000001">
    <property type="protein sequence ID" value="MBB6430124.1"/>
    <property type="molecule type" value="Genomic_DNA"/>
</dbReference>
<feature type="transmembrane region" description="Helical" evidence="1">
    <location>
        <begin position="95"/>
        <end position="113"/>
    </location>
</feature>
<dbReference type="Proteomes" id="UP000541810">
    <property type="component" value="Unassembled WGS sequence"/>
</dbReference>
<organism evidence="2 3">
    <name type="scientific">Algisphaera agarilytica</name>
    <dbReference type="NCBI Taxonomy" id="1385975"/>
    <lineage>
        <taxon>Bacteria</taxon>
        <taxon>Pseudomonadati</taxon>
        <taxon>Planctomycetota</taxon>
        <taxon>Phycisphaerae</taxon>
        <taxon>Phycisphaerales</taxon>
        <taxon>Phycisphaeraceae</taxon>
        <taxon>Algisphaera</taxon>
    </lineage>
</organism>
<proteinExistence type="predicted"/>
<accession>A0A7X0LKR7</accession>
<name>A0A7X0LKR7_9BACT</name>
<feature type="transmembrane region" description="Helical" evidence="1">
    <location>
        <begin position="133"/>
        <end position="156"/>
    </location>
</feature>
<gene>
    <name evidence="2" type="ORF">HNQ40_001930</name>
</gene>
<sequence>MRPRLHGSEPPWVTLLWWLDRWRGVVFAGLAIVYVIGLNGRWRITSDSAWYVLQARAMSGDPSVGLDGVALGATPPGLPMAIAALGGGAGWGTSLAMLAVAGLTLWLCFQLFVDHADRPTAVLMTMLLALSGLFMEMTHSLLTELPFMAGLLLLLWGHERRLNRKGHLGLALGMMLAGVLWMAAFRSVVAVVGGAYVLAEIIHVIGRKDQRRLGVALIGLAVAGAAALWGLVPAVREDAMFFRYALQAKTPEAWWASVQMLMTEALPEAVFGQDVPPSLAWPASVLVVVAALMLLRARLLWGVLVGVLLVQWVVFLSDARYVLPVLPLVVYGVWRCGVSLLGRWREPWRGIGFVVGGLALVGANVIAVINLVSEQRSGDFYAEYRSGKYAAVMDMAEMIRRETPEDAELAVFLDVGLELSALSGRRLILQTQASAASGCYWVTKESPTDEAPPLVGTVTDQRSGEVWGLRGVE</sequence>
<evidence type="ECO:0008006" key="4">
    <source>
        <dbReference type="Google" id="ProtNLM"/>
    </source>
</evidence>
<feature type="transmembrane region" description="Helical" evidence="1">
    <location>
        <begin position="213"/>
        <end position="232"/>
    </location>
</feature>
<feature type="transmembrane region" description="Helical" evidence="1">
    <location>
        <begin position="299"/>
        <end position="315"/>
    </location>
</feature>
<evidence type="ECO:0000313" key="2">
    <source>
        <dbReference type="EMBL" id="MBB6430124.1"/>
    </source>
</evidence>
<feature type="transmembrane region" description="Helical" evidence="1">
    <location>
        <begin position="321"/>
        <end position="341"/>
    </location>
</feature>
<comment type="caution">
    <text evidence="2">The sequence shown here is derived from an EMBL/GenBank/DDBJ whole genome shotgun (WGS) entry which is preliminary data.</text>
</comment>
<keyword evidence="3" id="KW-1185">Reference proteome</keyword>
<feature type="transmembrane region" description="Helical" evidence="1">
    <location>
        <begin position="22"/>
        <end position="40"/>
    </location>
</feature>
<keyword evidence="1" id="KW-1133">Transmembrane helix</keyword>
<evidence type="ECO:0000313" key="3">
    <source>
        <dbReference type="Proteomes" id="UP000541810"/>
    </source>
</evidence>
<feature type="transmembrane region" description="Helical" evidence="1">
    <location>
        <begin position="278"/>
        <end position="294"/>
    </location>
</feature>
<reference evidence="2 3" key="1">
    <citation type="submission" date="2020-08" db="EMBL/GenBank/DDBJ databases">
        <title>Genomic Encyclopedia of Type Strains, Phase IV (KMG-IV): sequencing the most valuable type-strain genomes for metagenomic binning, comparative biology and taxonomic classification.</title>
        <authorList>
            <person name="Goeker M."/>
        </authorList>
    </citation>
    <scope>NUCLEOTIDE SEQUENCE [LARGE SCALE GENOMIC DNA]</scope>
    <source>
        <strain evidence="2 3">DSM 103725</strain>
    </source>
</reference>
<dbReference type="AlphaFoldDB" id="A0A7X0LKR7"/>
<feature type="transmembrane region" description="Helical" evidence="1">
    <location>
        <begin position="353"/>
        <end position="372"/>
    </location>
</feature>
<evidence type="ECO:0000256" key="1">
    <source>
        <dbReference type="SAM" id="Phobius"/>
    </source>
</evidence>
<feature type="transmembrane region" description="Helical" evidence="1">
    <location>
        <begin position="168"/>
        <end position="184"/>
    </location>
</feature>
<protein>
    <recommendedName>
        <fullName evidence="4">Dolichyl-phosphate-mannose-protein mannosyltransferase</fullName>
    </recommendedName>
</protein>
<keyword evidence="1" id="KW-0812">Transmembrane</keyword>